<comment type="caution">
    <text evidence="2">The sequence shown here is derived from an EMBL/GenBank/DDBJ whole genome shotgun (WGS) entry which is preliminary data.</text>
</comment>
<feature type="compositionally biased region" description="Polar residues" evidence="1">
    <location>
        <begin position="91"/>
        <end position="103"/>
    </location>
</feature>
<gene>
    <name evidence="2" type="ORF">QYE76_047479</name>
</gene>
<dbReference type="Proteomes" id="UP001231189">
    <property type="component" value="Unassembled WGS sequence"/>
</dbReference>
<dbReference type="EMBL" id="JAUUTY010000002">
    <property type="protein sequence ID" value="KAK1686631.1"/>
    <property type="molecule type" value="Genomic_DNA"/>
</dbReference>
<evidence type="ECO:0000313" key="3">
    <source>
        <dbReference type="Proteomes" id="UP001231189"/>
    </source>
</evidence>
<reference evidence="2" key="1">
    <citation type="submission" date="2023-07" db="EMBL/GenBank/DDBJ databases">
        <title>A chromosome-level genome assembly of Lolium multiflorum.</title>
        <authorList>
            <person name="Chen Y."/>
            <person name="Copetti D."/>
            <person name="Kolliker R."/>
            <person name="Studer B."/>
        </authorList>
    </citation>
    <scope>NUCLEOTIDE SEQUENCE</scope>
    <source>
        <strain evidence="2">02402/16</strain>
        <tissue evidence="2">Leaf</tissue>
    </source>
</reference>
<keyword evidence="3" id="KW-1185">Reference proteome</keyword>
<evidence type="ECO:0000313" key="2">
    <source>
        <dbReference type="EMBL" id="KAK1686631.1"/>
    </source>
</evidence>
<feature type="compositionally biased region" description="Acidic residues" evidence="1">
    <location>
        <begin position="1"/>
        <end position="11"/>
    </location>
</feature>
<proteinExistence type="predicted"/>
<feature type="region of interest" description="Disordered" evidence="1">
    <location>
        <begin position="84"/>
        <end position="108"/>
    </location>
</feature>
<dbReference type="AlphaFoldDB" id="A0AAD8TQG4"/>
<feature type="compositionally biased region" description="Acidic residues" evidence="1">
    <location>
        <begin position="42"/>
        <end position="60"/>
    </location>
</feature>
<feature type="region of interest" description="Disordered" evidence="1">
    <location>
        <begin position="1"/>
        <end position="67"/>
    </location>
</feature>
<evidence type="ECO:0000256" key="1">
    <source>
        <dbReference type="SAM" id="MobiDB-lite"/>
    </source>
</evidence>
<name>A0AAD8TQG4_LOLMU</name>
<accession>A0AAD8TQG4</accession>
<organism evidence="2 3">
    <name type="scientific">Lolium multiflorum</name>
    <name type="common">Italian ryegrass</name>
    <name type="synonym">Lolium perenne subsp. multiflorum</name>
    <dbReference type="NCBI Taxonomy" id="4521"/>
    <lineage>
        <taxon>Eukaryota</taxon>
        <taxon>Viridiplantae</taxon>
        <taxon>Streptophyta</taxon>
        <taxon>Embryophyta</taxon>
        <taxon>Tracheophyta</taxon>
        <taxon>Spermatophyta</taxon>
        <taxon>Magnoliopsida</taxon>
        <taxon>Liliopsida</taxon>
        <taxon>Poales</taxon>
        <taxon>Poaceae</taxon>
        <taxon>BOP clade</taxon>
        <taxon>Pooideae</taxon>
        <taxon>Poodae</taxon>
        <taxon>Poeae</taxon>
        <taxon>Poeae Chloroplast Group 2 (Poeae type)</taxon>
        <taxon>Loliodinae</taxon>
        <taxon>Loliinae</taxon>
        <taxon>Lolium</taxon>
    </lineage>
</organism>
<sequence length="138" mass="15721">MVEKDSEDEYGSPESKYGTLEEDSEDDYGSPGESSEDKYGTLEEDLEEESEDEYESPEEDSIFKKEVRKGSIVLIRMESITEYINKGGQPRSGTQGQSDTPVSANDMCALDEWPSHARRYRAQLQYEADEQKKKKKKG</sequence>
<protein>
    <submittedName>
        <fullName evidence="2">Uncharacterized protein</fullName>
    </submittedName>
</protein>